<evidence type="ECO:0008006" key="4">
    <source>
        <dbReference type="Google" id="ProtNLM"/>
    </source>
</evidence>
<feature type="transmembrane region" description="Helical" evidence="1">
    <location>
        <begin position="71"/>
        <end position="94"/>
    </location>
</feature>
<dbReference type="Proteomes" id="UP000290261">
    <property type="component" value="Unassembled WGS sequence"/>
</dbReference>
<dbReference type="InterPro" id="IPR009476">
    <property type="entry name" value="DUF1097"/>
</dbReference>
<accession>A0A444VJT9</accession>
<evidence type="ECO:0000256" key="1">
    <source>
        <dbReference type="SAM" id="Phobius"/>
    </source>
</evidence>
<dbReference type="AlphaFoldDB" id="A0A444VJT9"/>
<evidence type="ECO:0000313" key="3">
    <source>
        <dbReference type="Proteomes" id="UP000290261"/>
    </source>
</evidence>
<dbReference type="EMBL" id="JJMP01000007">
    <property type="protein sequence ID" value="RYC51037.1"/>
    <property type="molecule type" value="Genomic_DNA"/>
</dbReference>
<keyword evidence="1" id="KW-1133">Transmembrane helix</keyword>
<feature type="transmembrane region" description="Helical" evidence="1">
    <location>
        <begin position="12"/>
        <end position="41"/>
    </location>
</feature>
<keyword evidence="3" id="KW-1185">Reference proteome</keyword>
<keyword evidence="1" id="KW-0472">Membrane</keyword>
<proteinExistence type="predicted"/>
<dbReference type="Pfam" id="PF06496">
    <property type="entry name" value="DUF1097"/>
    <property type="match status" value="1"/>
</dbReference>
<feature type="transmembrane region" description="Helical" evidence="1">
    <location>
        <begin position="101"/>
        <end position="118"/>
    </location>
</feature>
<name>A0A444VJT9_9FLAO</name>
<feature type="transmembrane region" description="Helical" evidence="1">
    <location>
        <begin position="130"/>
        <end position="153"/>
    </location>
</feature>
<dbReference type="RefSeq" id="WP_129654628.1">
    <property type="nucleotide sequence ID" value="NZ_ML142911.1"/>
</dbReference>
<keyword evidence="1" id="KW-0812">Transmembrane</keyword>
<protein>
    <recommendedName>
        <fullName evidence="4">DUF1097 domain-containing protein</fullName>
    </recommendedName>
</protein>
<comment type="caution">
    <text evidence="2">The sequence shown here is derived from an EMBL/GenBank/DDBJ whole genome shotgun (WGS) entry which is preliminary data.</text>
</comment>
<reference evidence="2 3" key="1">
    <citation type="submission" date="2014-04" db="EMBL/GenBank/DDBJ databases">
        <title>Whole genome of Muricauda olearia.</title>
        <authorList>
            <person name="Zhang X.-H."/>
            <person name="Tang K."/>
        </authorList>
    </citation>
    <scope>NUCLEOTIDE SEQUENCE [LARGE SCALE GENOMIC DNA]</scope>
    <source>
        <strain evidence="2 3">Th120</strain>
    </source>
</reference>
<organism evidence="2 3">
    <name type="scientific">Flagellimonas olearia</name>
    <dbReference type="NCBI Taxonomy" id="552546"/>
    <lineage>
        <taxon>Bacteria</taxon>
        <taxon>Pseudomonadati</taxon>
        <taxon>Bacteroidota</taxon>
        <taxon>Flavobacteriia</taxon>
        <taxon>Flavobacteriales</taxon>
        <taxon>Flavobacteriaceae</taxon>
        <taxon>Flagellimonas</taxon>
    </lineage>
</organism>
<evidence type="ECO:0000313" key="2">
    <source>
        <dbReference type="EMBL" id="RYC51037.1"/>
    </source>
</evidence>
<sequence length="164" mass="17713">MKTIIFGALMGLFGGLAVFLSISLHWPGWVLFLAWVCFYLYGKSAKKALNIYLQITLGIVLAVLIELVGGFLIGAIGGLGLYVAIFFFIGSLAFLIKIKGLHDLTAWFIGLVVFFGVEPESTPIEIAHQLLLPMAAGFAFGIVVDMIVMKYVFGTGNTQGSHHG</sequence>
<feature type="transmembrane region" description="Helical" evidence="1">
    <location>
        <begin position="48"/>
        <end position="65"/>
    </location>
</feature>
<gene>
    <name evidence="2" type="ORF">DN53_15485</name>
</gene>